<protein>
    <submittedName>
        <fullName evidence="2">Microcystin-dependent protein</fullName>
    </submittedName>
</protein>
<dbReference type="Gene3D" id="3.90.1340.10">
    <property type="entry name" value="Phage tail collar domain"/>
    <property type="match status" value="1"/>
</dbReference>
<proteinExistence type="predicted"/>
<evidence type="ECO:0000313" key="2">
    <source>
        <dbReference type="EMBL" id="SFT87514.1"/>
    </source>
</evidence>
<dbReference type="SUPFAM" id="SSF88874">
    <property type="entry name" value="Receptor-binding domain of short tail fibre protein gp12"/>
    <property type="match status" value="1"/>
</dbReference>
<accession>A0A1I7BK06</accession>
<feature type="domain" description="Phage tail collar" evidence="1">
    <location>
        <begin position="6"/>
        <end position="62"/>
    </location>
</feature>
<name>A0A1I7BK06_9FLAO</name>
<evidence type="ECO:0000313" key="3">
    <source>
        <dbReference type="Proteomes" id="UP000236454"/>
    </source>
</evidence>
<reference evidence="2 3" key="1">
    <citation type="submission" date="2016-10" db="EMBL/GenBank/DDBJ databases">
        <authorList>
            <person name="de Groot N.N."/>
        </authorList>
    </citation>
    <scope>NUCLEOTIDE SEQUENCE [LARGE SCALE GENOMIC DNA]</scope>
    <source>
        <strain evidence="2 3">CGMCC 1.7005</strain>
    </source>
</reference>
<dbReference type="Pfam" id="PF07484">
    <property type="entry name" value="Collar"/>
    <property type="match status" value="1"/>
</dbReference>
<dbReference type="Proteomes" id="UP000236454">
    <property type="component" value="Unassembled WGS sequence"/>
</dbReference>
<dbReference type="AlphaFoldDB" id="A0A1I7BK06"/>
<organism evidence="2 3">
    <name type="scientific">Lishizhenia tianjinensis</name>
    <dbReference type="NCBI Taxonomy" id="477690"/>
    <lineage>
        <taxon>Bacteria</taxon>
        <taxon>Pseudomonadati</taxon>
        <taxon>Bacteroidota</taxon>
        <taxon>Flavobacteriia</taxon>
        <taxon>Flavobacteriales</taxon>
        <taxon>Crocinitomicaceae</taxon>
        <taxon>Lishizhenia</taxon>
    </lineage>
</organism>
<gene>
    <name evidence="2" type="ORF">SAMN05216474_2828</name>
</gene>
<keyword evidence="3" id="KW-1185">Reference proteome</keyword>
<evidence type="ECO:0000259" key="1">
    <source>
        <dbReference type="Pfam" id="PF07484"/>
    </source>
</evidence>
<dbReference type="STRING" id="477690.SAMN05216474_2828"/>
<dbReference type="RefSeq" id="WP_170853772.1">
    <property type="nucleotide sequence ID" value="NZ_FPAS01000006.1"/>
</dbReference>
<dbReference type="InterPro" id="IPR037053">
    <property type="entry name" value="Phage_tail_collar_dom_sf"/>
</dbReference>
<dbReference type="EMBL" id="FPAS01000006">
    <property type="protein sequence ID" value="SFT87514.1"/>
    <property type="molecule type" value="Genomic_DNA"/>
</dbReference>
<sequence>MEPFIGQIIMFGGNFAPRGWAFCDGQILPIATNQVLYSILGNEFGGDGRTTFALPDLRGRAPIGPRTGPGLSTYCIGEKGGVEDVTLNIQQMPSHSHMAQTTADLNGQSTPGDEDVLSPEVVLASGSGTSSEIYSSSPANTKMGNSISATTTLANSGGSQSHENMQPYLAVNYIIAIDGEYPIRS</sequence>
<dbReference type="InterPro" id="IPR011083">
    <property type="entry name" value="Phage_tail_collar_dom"/>
</dbReference>